<evidence type="ECO:0000313" key="2">
    <source>
        <dbReference type="EMBL" id="CAG9312026.1"/>
    </source>
</evidence>
<sequence>MSKNPFTDNLTTANQKYSFPLQSNNGSQIVSFDEYSEDFLDETVESKPNPEGNSSKISNSKDKGSIIQSENESDQYNDSFESSDPSLNIKAKLNPKIESKESSVRNQESFNSQEAIHKQTPTLKEIETNTPQNQEFNAEKSHNNQLSINGNEEWESGILDDSSSYGDDVFAQKIAQKAQEIKHINKNQKKNIDIKPIASKKSPAASNRTPEAKRSNKSSTNPKINNSDENLNNPQERSNSYSSKRPQNPESRVKEINQIMNSDAVKNRNSWIYVLEQLKNPRILTKIVAHPPAEPKRYSSCRRGKISDHENFSSNECLSTSSKPRSFVNTSPFRSPYGIVQIKKPKLSRFSKIVKLAPEKPAPQSQKSENVPSNLPQVDWKNTVLDSYAISHLFQFNSENDIALFTEHEIFELAKRPWSDGPEVSKILLKARITLDKLKLELLIDTLPTFKTLKALSKACKKLLIVRKTILKILHLIHKREDLLKTLLLEHSKNQHLYQQFLFLGNKLITNLQKYKKFHLFNPKFLYNSHDYTIKLYSDNTAVAQKISAFIASSNNSSSNLS</sequence>
<reference evidence="2" key="1">
    <citation type="submission" date="2021-09" db="EMBL/GenBank/DDBJ databases">
        <authorList>
            <consortium name="AG Swart"/>
            <person name="Singh M."/>
            <person name="Singh A."/>
            <person name="Seah K."/>
            <person name="Emmerich C."/>
        </authorList>
    </citation>
    <scope>NUCLEOTIDE SEQUENCE</scope>
    <source>
        <strain evidence="2">ATCC30299</strain>
    </source>
</reference>
<name>A0AAU9IFD6_9CILI</name>
<proteinExistence type="predicted"/>
<feature type="compositionally biased region" description="Polar residues" evidence="1">
    <location>
        <begin position="217"/>
        <end position="250"/>
    </location>
</feature>
<dbReference type="Proteomes" id="UP001162131">
    <property type="component" value="Unassembled WGS sequence"/>
</dbReference>
<evidence type="ECO:0000313" key="3">
    <source>
        <dbReference type="Proteomes" id="UP001162131"/>
    </source>
</evidence>
<gene>
    <name evidence="2" type="ORF">BSTOLATCC_MIC5284</name>
</gene>
<feature type="compositionally biased region" description="Polar residues" evidence="1">
    <location>
        <begin position="104"/>
        <end position="123"/>
    </location>
</feature>
<feature type="compositionally biased region" description="Polar residues" evidence="1">
    <location>
        <begin position="1"/>
        <end position="30"/>
    </location>
</feature>
<comment type="caution">
    <text evidence="2">The sequence shown here is derived from an EMBL/GenBank/DDBJ whole genome shotgun (WGS) entry which is preliminary data.</text>
</comment>
<organism evidence="2 3">
    <name type="scientific">Blepharisma stoltei</name>
    <dbReference type="NCBI Taxonomy" id="1481888"/>
    <lineage>
        <taxon>Eukaryota</taxon>
        <taxon>Sar</taxon>
        <taxon>Alveolata</taxon>
        <taxon>Ciliophora</taxon>
        <taxon>Postciliodesmatophora</taxon>
        <taxon>Heterotrichea</taxon>
        <taxon>Heterotrichida</taxon>
        <taxon>Blepharismidae</taxon>
        <taxon>Blepharisma</taxon>
    </lineage>
</organism>
<accession>A0AAU9IFD6</accession>
<keyword evidence="3" id="KW-1185">Reference proteome</keyword>
<protein>
    <submittedName>
        <fullName evidence="2">Uncharacterized protein</fullName>
    </submittedName>
</protein>
<evidence type="ECO:0000256" key="1">
    <source>
        <dbReference type="SAM" id="MobiDB-lite"/>
    </source>
</evidence>
<feature type="region of interest" description="Disordered" evidence="1">
    <location>
        <begin position="1"/>
        <end position="123"/>
    </location>
</feature>
<feature type="compositionally biased region" description="Polar residues" evidence="1">
    <location>
        <begin position="66"/>
        <end position="86"/>
    </location>
</feature>
<feature type="compositionally biased region" description="Acidic residues" evidence="1">
    <location>
        <begin position="34"/>
        <end position="43"/>
    </location>
</feature>
<feature type="region of interest" description="Disordered" evidence="1">
    <location>
        <begin position="185"/>
        <end position="251"/>
    </location>
</feature>
<dbReference type="EMBL" id="CAJZBQ010000005">
    <property type="protein sequence ID" value="CAG9312026.1"/>
    <property type="molecule type" value="Genomic_DNA"/>
</dbReference>
<dbReference type="AlphaFoldDB" id="A0AAU9IFD6"/>